<feature type="compositionally biased region" description="Low complexity" evidence="1">
    <location>
        <begin position="649"/>
        <end position="659"/>
    </location>
</feature>
<accession>A0A6G1JFG8</accession>
<feature type="compositionally biased region" description="Polar residues" evidence="1">
    <location>
        <begin position="510"/>
        <end position="521"/>
    </location>
</feature>
<evidence type="ECO:0000313" key="2">
    <source>
        <dbReference type="EMBL" id="KAF2688883.1"/>
    </source>
</evidence>
<organism evidence="2 3">
    <name type="scientific">Lentithecium fluviatile CBS 122367</name>
    <dbReference type="NCBI Taxonomy" id="1168545"/>
    <lineage>
        <taxon>Eukaryota</taxon>
        <taxon>Fungi</taxon>
        <taxon>Dikarya</taxon>
        <taxon>Ascomycota</taxon>
        <taxon>Pezizomycotina</taxon>
        <taxon>Dothideomycetes</taxon>
        <taxon>Pleosporomycetidae</taxon>
        <taxon>Pleosporales</taxon>
        <taxon>Massarineae</taxon>
        <taxon>Lentitheciaceae</taxon>
        <taxon>Lentithecium</taxon>
    </lineage>
</organism>
<evidence type="ECO:0000256" key="1">
    <source>
        <dbReference type="SAM" id="MobiDB-lite"/>
    </source>
</evidence>
<dbReference type="Proteomes" id="UP000799291">
    <property type="component" value="Unassembled WGS sequence"/>
</dbReference>
<gene>
    <name evidence="2" type="ORF">K458DRAFT_484798</name>
</gene>
<feature type="compositionally biased region" description="Acidic residues" evidence="1">
    <location>
        <begin position="731"/>
        <end position="743"/>
    </location>
</feature>
<feature type="compositionally biased region" description="Basic and acidic residues" evidence="1">
    <location>
        <begin position="827"/>
        <end position="847"/>
    </location>
</feature>
<dbReference type="EMBL" id="MU005573">
    <property type="protein sequence ID" value="KAF2688883.1"/>
    <property type="molecule type" value="Genomic_DNA"/>
</dbReference>
<feature type="region of interest" description="Disordered" evidence="1">
    <location>
        <begin position="338"/>
        <end position="454"/>
    </location>
</feature>
<feature type="compositionally biased region" description="Polar residues" evidence="1">
    <location>
        <begin position="414"/>
        <end position="444"/>
    </location>
</feature>
<feature type="compositionally biased region" description="Polar residues" evidence="1">
    <location>
        <begin position="473"/>
        <end position="488"/>
    </location>
</feature>
<feature type="region of interest" description="Disordered" evidence="1">
    <location>
        <begin position="1"/>
        <end position="78"/>
    </location>
</feature>
<feature type="compositionally biased region" description="Polar residues" evidence="1">
    <location>
        <begin position="16"/>
        <end position="29"/>
    </location>
</feature>
<feature type="region of interest" description="Disordered" evidence="1">
    <location>
        <begin position="600"/>
        <end position="662"/>
    </location>
</feature>
<reference evidence="2" key="1">
    <citation type="journal article" date="2020" name="Stud. Mycol.">
        <title>101 Dothideomycetes genomes: a test case for predicting lifestyles and emergence of pathogens.</title>
        <authorList>
            <person name="Haridas S."/>
            <person name="Albert R."/>
            <person name="Binder M."/>
            <person name="Bloem J."/>
            <person name="Labutti K."/>
            <person name="Salamov A."/>
            <person name="Andreopoulos B."/>
            <person name="Baker S."/>
            <person name="Barry K."/>
            <person name="Bills G."/>
            <person name="Bluhm B."/>
            <person name="Cannon C."/>
            <person name="Castanera R."/>
            <person name="Culley D."/>
            <person name="Daum C."/>
            <person name="Ezra D."/>
            <person name="Gonzalez J."/>
            <person name="Henrissat B."/>
            <person name="Kuo A."/>
            <person name="Liang C."/>
            <person name="Lipzen A."/>
            <person name="Lutzoni F."/>
            <person name="Magnuson J."/>
            <person name="Mondo S."/>
            <person name="Nolan M."/>
            <person name="Ohm R."/>
            <person name="Pangilinan J."/>
            <person name="Park H.-J."/>
            <person name="Ramirez L."/>
            <person name="Alfaro M."/>
            <person name="Sun H."/>
            <person name="Tritt A."/>
            <person name="Yoshinaga Y."/>
            <person name="Zwiers L.-H."/>
            <person name="Turgeon B."/>
            <person name="Goodwin S."/>
            <person name="Spatafora J."/>
            <person name="Crous P."/>
            <person name="Grigoriev I."/>
        </authorList>
    </citation>
    <scope>NUCLEOTIDE SEQUENCE</scope>
    <source>
        <strain evidence="2">CBS 122367</strain>
    </source>
</reference>
<name>A0A6G1JFG8_9PLEO</name>
<feature type="compositionally biased region" description="Basic and acidic residues" evidence="1">
    <location>
        <begin position="538"/>
        <end position="561"/>
    </location>
</feature>
<dbReference type="AlphaFoldDB" id="A0A6G1JFG8"/>
<keyword evidence="3" id="KW-1185">Reference proteome</keyword>
<feature type="compositionally biased region" description="Low complexity" evidence="1">
    <location>
        <begin position="622"/>
        <end position="631"/>
    </location>
</feature>
<feature type="region of interest" description="Disordered" evidence="1">
    <location>
        <begin position="717"/>
        <end position="847"/>
    </location>
</feature>
<evidence type="ECO:0000313" key="3">
    <source>
        <dbReference type="Proteomes" id="UP000799291"/>
    </source>
</evidence>
<feature type="region of interest" description="Disordered" evidence="1">
    <location>
        <begin position="274"/>
        <end position="320"/>
    </location>
</feature>
<protein>
    <submittedName>
        <fullName evidence="2">Uncharacterized protein</fullName>
    </submittedName>
</protein>
<proteinExistence type="predicted"/>
<sequence>MALSLLTARCPGSEAASISSNPQEPQQAMDSHDREERPQAWAEHQPQHPKPGDPLFTSEDASLSQPVQKLDESATRTSSCFSDYQLPATVTEDKSKSPAWCHFSGHQVSAVTAAESLPIRTPSRLSDHLTPANKVEEGLASSTTHVHSESQISANLLGDLPATRTLPRRLEIQIPANITEHPTAGHTPYRLSVHQTSASTTDESANNSASYRFTAPQTPTDKAIESTAGHTPYLSGYPHLANAADESPISRTAYSHSEHQVKAIESSAVHTPYHFPGHQRGMNRKEVPDSSTSYRLPEHQIPSNTAEDLRESQTGRGSYLFPENQIPAYFTEEFLGNSTSSRHTRRPEHHQPTDIGKESPPSRTAYHYSGHQIPSNAEPAHWDALGDLSRYPRPQQLRSPPSGGSPSLHAPCQYDSSSLPYSMNIESSDTTSPTAMPFRSTTTPTRRKKHGRVSSVEIIEVNSDLRNIYASQEPQTQLQAQSTSQITAPTRKASPDPSLTPSSGDDRMTLPSQRNSTSSASPFDGGRALSRRGALRCKKTEVSRPEQGEDKHDPACADASERASSGETSAVPATPKRSHRRNRTAVDLTGSKAVAALSASAPTSPVACSFPALTEPAPPSPSLSAPAAPSSKKTVRFSTDTSYAPLALSRSSSTSSTGSVLNLDDMLGALPNLPQMLAAGKPEAAEESMDEGVESALAMAAENSRRYSPHGVGAVLKKGRRKGGEWASVESVEEKEEVVVEDEGEKKWESVGPAGLDKAFQFPVREPEERQRESLQVPSPAPTPASAGTKFGHKKRSSLSNVARSLSSKHKAAAAMVPGGGHQRKVSVGDKLKGFFRRREKEENKKS</sequence>
<feature type="region of interest" description="Disordered" evidence="1">
    <location>
        <begin position="473"/>
        <end position="585"/>
    </location>
</feature>